<protein>
    <submittedName>
        <fullName evidence="2">Uncharacterized protein</fullName>
    </submittedName>
</protein>
<organism evidence="2 3">
    <name type="scientific">Halocatena pleomorpha</name>
    <dbReference type="NCBI Taxonomy" id="1785090"/>
    <lineage>
        <taxon>Archaea</taxon>
        <taxon>Methanobacteriati</taxon>
        <taxon>Methanobacteriota</taxon>
        <taxon>Stenosarchaea group</taxon>
        <taxon>Halobacteria</taxon>
        <taxon>Halobacteriales</taxon>
        <taxon>Natronomonadaceae</taxon>
        <taxon>Halocatena</taxon>
    </lineage>
</organism>
<evidence type="ECO:0000256" key="1">
    <source>
        <dbReference type="SAM" id="Phobius"/>
    </source>
</evidence>
<keyword evidence="1" id="KW-0812">Transmembrane</keyword>
<feature type="transmembrane region" description="Helical" evidence="1">
    <location>
        <begin position="21"/>
        <end position="39"/>
    </location>
</feature>
<reference evidence="2 3" key="1">
    <citation type="submission" date="2018-11" db="EMBL/GenBank/DDBJ databases">
        <title>Taxonoimc description of Halomarina strain SPP-AMP-1.</title>
        <authorList>
            <person name="Pal Y."/>
            <person name="Srinivasana K."/>
            <person name="Verma A."/>
            <person name="Kumar P."/>
        </authorList>
    </citation>
    <scope>NUCLEOTIDE SEQUENCE [LARGE SCALE GENOMIC DNA]</scope>
    <source>
        <strain evidence="2 3">SPP-AMP-1</strain>
    </source>
</reference>
<sequence length="75" mass="8169">MAISELRELGEHVAHRRDLQKLYAAELFVLLITVTAVGFSIDAGVLSFIEGMVLLAVATMIELLVEARVTGSGRR</sequence>
<dbReference type="Proteomes" id="UP000282322">
    <property type="component" value="Unassembled WGS sequence"/>
</dbReference>
<accession>A0A3P3RFK6</accession>
<evidence type="ECO:0000313" key="2">
    <source>
        <dbReference type="EMBL" id="RRJ32181.1"/>
    </source>
</evidence>
<feature type="transmembrane region" description="Helical" evidence="1">
    <location>
        <begin position="45"/>
        <end position="65"/>
    </location>
</feature>
<dbReference type="AlphaFoldDB" id="A0A3P3RFK6"/>
<keyword evidence="1" id="KW-1133">Transmembrane helix</keyword>
<dbReference type="EMBL" id="RRCH01000010">
    <property type="protein sequence ID" value="RRJ32181.1"/>
    <property type="molecule type" value="Genomic_DNA"/>
</dbReference>
<keyword evidence="1" id="KW-0472">Membrane</keyword>
<gene>
    <name evidence="2" type="ORF">EIK79_05285</name>
</gene>
<comment type="caution">
    <text evidence="2">The sequence shown here is derived from an EMBL/GenBank/DDBJ whole genome shotgun (WGS) entry which is preliminary data.</text>
</comment>
<evidence type="ECO:0000313" key="3">
    <source>
        <dbReference type="Proteomes" id="UP000282322"/>
    </source>
</evidence>
<proteinExistence type="predicted"/>
<keyword evidence="3" id="KW-1185">Reference proteome</keyword>
<name>A0A3P3RFK6_9EURY</name>